<evidence type="ECO:0000259" key="15">
    <source>
        <dbReference type="PROSITE" id="PS51285"/>
    </source>
</evidence>
<feature type="region of interest" description="Disordered" evidence="13">
    <location>
        <begin position="1165"/>
        <end position="1193"/>
    </location>
</feature>
<dbReference type="STRING" id="2018661.A0A2A2JF73"/>
<dbReference type="PANTHER" id="PTHR24356">
    <property type="entry name" value="SERINE/THREONINE-PROTEIN KINASE"/>
    <property type="match status" value="1"/>
</dbReference>
<feature type="compositionally biased region" description="Low complexity" evidence="13">
    <location>
        <begin position="1103"/>
        <end position="1121"/>
    </location>
</feature>
<feature type="compositionally biased region" description="Polar residues" evidence="13">
    <location>
        <begin position="1093"/>
        <end position="1102"/>
    </location>
</feature>
<dbReference type="SUPFAM" id="SSF140482">
    <property type="entry name" value="MAST3 pre-PK domain-like"/>
    <property type="match status" value="1"/>
</dbReference>
<dbReference type="Gene3D" id="1.20.1480.20">
    <property type="entry name" value="MAST3 pre-PK domain-like"/>
    <property type="match status" value="1"/>
</dbReference>
<keyword evidence="6" id="KW-0597">Phosphoprotein</keyword>
<keyword evidence="4" id="KW-0963">Cytoplasm</keyword>
<dbReference type="InterPro" id="IPR037711">
    <property type="entry name" value="MAST"/>
</dbReference>
<comment type="catalytic activity">
    <reaction evidence="12">
        <text>L-seryl-[protein] + ATP = O-phospho-L-seryl-[protein] + ADP + H(+)</text>
        <dbReference type="Rhea" id="RHEA:17989"/>
        <dbReference type="Rhea" id="RHEA-COMP:9863"/>
        <dbReference type="Rhea" id="RHEA-COMP:11604"/>
        <dbReference type="ChEBI" id="CHEBI:15378"/>
        <dbReference type="ChEBI" id="CHEBI:29999"/>
        <dbReference type="ChEBI" id="CHEBI:30616"/>
        <dbReference type="ChEBI" id="CHEBI:83421"/>
        <dbReference type="ChEBI" id="CHEBI:456216"/>
        <dbReference type="EC" id="2.7.11.1"/>
    </reaction>
</comment>
<dbReference type="CDD" id="cd05609">
    <property type="entry name" value="STKc_MAST"/>
    <property type="match status" value="1"/>
</dbReference>
<keyword evidence="7" id="KW-0808">Transferase</keyword>
<feature type="domain" description="Protein kinase" evidence="14">
    <location>
        <begin position="751"/>
        <end position="1025"/>
    </location>
</feature>
<dbReference type="GO" id="GO:0035556">
    <property type="term" value="P:intracellular signal transduction"/>
    <property type="evidence" value="ECO:0007669"/>
    <property type="project" value="TreeGrafter"/>
</dbReference>
<feature type="region of interest" description="Disordered" evidence="13">
    <location>
        <begin position="1045"/>
        <end position="1147"/>
    </location>
</feature>
<reference evidence="16 17" key="1">
    <citation type="journal article" date="2017" name="Curr. Biol.">
        <title>Genome architecture and evolution of a unichromosomal asexual nematode.</title>
        <authorList>
            <person name="Fradin H."/>
            <person name="Zegar C."/>
            <person name="Gutwein M."/>
            <person name="Lucas J."/>
            <person name="Kovtun M."/>
            <person name="Corcoran D."/>
            <person name="Baugh L.R."/>
            <person name="Kiontke K."/>
            <person name="Gunsalus K."/>
            <person name="Fitch D.H."/>
            <person name="Piano F."/>
        </authorList>
    </citation>
    <scope>NUCLEOTIDE SEQUENCE [LARGE SCALE GENOMIC DNA]</scope>
    <source>
        <strain evidence="16">PF1309</strain>
    </source>
</reference>
<dbReference type="Pfam" id="PF08926">
    <property type="entry name" value="DUF1908"/>
    <property type="match status" value="1"/>
</dbReference>
<dbReference type="InterPro" id="IPR050236">
    <property type="entry name" value="Ser_Thr_kinase_AGC"/>
</dbReference>
<evidence type="ECO:0000256" key="5">
    <source>
        <dbReference type="ARBA" id="ARBA00022527"/>
    </source>
</evidence>
<evidence type="ECO:0000256" key="3">
    <source>
        <dbReference type="ARBA" id="ARBA00012513"/>
    </source>
</evidence>
<evidence type="ECO:0000256" key="8">
    <source>
        <dbReference type="ARBA" id="ARBA00022741"/>
    </source>
</evidence>
<evidence type="ECO:0000256" key="4">
    <source>
        <dbReference type="ARBA" id="ARBA00022490"/>
    </source>
</evidence>
<dbReference type="PANTHER" id="PTHR24356:SF414">
    <property type="entry name" value="NON-SPECIFIC SERINE_THREONINE PROTEIN KINASE"/>
    <property type="match status" value="1"/>
</dbReference>
<dbReference type="SUPFAM" id="SSF56112">
    <property type="entry name" value="Protein kinase-like (PK-like)"/>
    <property type="match status" value="1"/>
</dbReference>
<evidence type="ECO:0000256" key="11">
    <source>
        <dbReference type="ARBA" id="ARBA00047899"/>
    </source>
</evidence>
<dbReference type="Gene3D" id="1.10.510.10">
    <property type="entry name" value="Transferase(Phosphotransferase) domain 1"/>
    <property type="match status" value="1"/>
</dbReference>
<evidence type="ECO:0000256" key="9">
    <source>
        <dbReference type="ARBA" id="ARBA00022777"/>
    </source>
</evidence>
<feature type="domain" description="AGC-kinase C-terminal" evidence="15">
    <location>
        <begin position="1026"/>
        <end position="1092"/>
    </location>
</feature>
<protein>
    <recommendedName>
        <fullName evidence="3">non-specific serine/threonine protein kinase</fullName>
        <ecNumber evidence="3">2.7.11.1</ecNumber>
    </recommendedName>
</protein>
<dbReference type="Pfam" id="PF00069">
    <property type="entry name" value="Pkinase"/>
    <property type="match status" value="1"/>
</dbReference>
<dbReference type="PROSITE" id="PS50011">
    <property type="entry name" value="PROTEIN_KINASE_DOM"/>
    <property type="match status" value="1"/>
</dbReference>
<evidence type="ECO:0000256" key="7">
    <source>
        <dbReference type="ARBA" id="ARBA00022679"/>
    </source>
</evidence>
<proteinExistence type="inferred from homology"/>
<evidence type="ECO:0000256" key="1">
    <source>
        <dbReference type="ARBA" id="ARBA00004496"/>
    </source>
</evidence>
<feature type="region of interest" description="Disordered" evidence="13">
    <location>
        <begin position="263"/>
        <end position="308"/>
    </location>
</feature>
<dbReference type="GO" id="GO:0005524">
    <property type="term" value="F:ATP binding"/>
    <property type="evidence" value="ECO:0007669"/>
    <property type="project" value="UniProtKB-KW"/>
</dbReference>
<dbReference type="Gene3D" id="3.30.200.20">
    <property type="entry name" value="Phosphorylase Kinase, domain 1"/>
    <property type="match status" value="1"/>
</dbReference>
<dbReference type="FunFam" id="1.20.1480.20:FF:000001">
    <property type="entry name" value="microtubule-associated serine/threonine-protein kinase 4 isoform X1"/>
    <property type="match status" value="1"/>
</dbReference>
<dbReference type="InterPro" id="IPR023142">
    <property type="entry name" value="MAST_pre-PK_dom_sf"/>
</dbReference>
<dbReference type="EMBL" id="LIAE01010479">
    <property type="protein sequence ID" value="PAV60219.1"/>
    <property type="molecule type" value="Genomic_DNA"/>
</dbReference>
<feature type="compositionally biased region" description="Basic and acidic residues" evidence="13">
    <location>
        <begin position="1055"/>
        <end position="1065"/>
    </location>
</feature>
<feature type="compositionally biased region" description="Polar residues" evidence="13">
    <location>
        <begin position="296"/>
        <end position="308"/>
    </location>
</feature>
<dbReference type="SMART" id="SM00220">
    <property type="entry name" value="S_TKc"/>
    <property type="match status" value="1"/>
</dbReference>
<dbReference type="InterPro" id="IPR008271">
    <property type="entry name" value="Ser/Thr_kinase_AS"/>
</dbReference>
<keyword evidence="17" id="KW-1185">Reference proteome</keyword>
<dbReference type="FunFam" id="3.30.200.20:FF:000012">
    <property type="entry name" value="microtubule-associated serine/threonine-protein kinase 2 isoform X1"/>
    <property type="match status" value="1"/>
</dbReference>
<accession>A0A2A2JF73</accession>
<organism evidence="16 17">
    <name type="scientific">Diploscapter pachys</name>
    <dbReference type="NCBI Taxonomy" id="2018661"/>
    <lineage>
        <taxon>Eukaryota</taxon>
        <taxon>Metazoa</taxon>
        <taxon>Ecdysozoa</taxon>
        <taxon>Nematoda</taxon>
        <taxon>Chromadorea</taxon>
        <taxon>Rhabditida</taxon>
        <taxon>Rhabditina</taxon>
        <taxon>Rhabditomorpha</taxon>
        <taxon>Rhabditoidea</taxon>
        <taxon>Rhabditidae</taxon>
        <taxon>Diploscapter</taxon>
    </lineage>
</organism>
<dbReference type="PROSITE" id="PS00108">
    <property type="entry name" value="PROTEIN_KINASE_ST"/>
    <property type="match status" value="1"/>
</dbReference>
<dbReference type="Proteomes" id="UP000218231">
    <property type="component" value="Unassembled WGS sequence"/>
</dbReference>
<evidence type="ECO:0000256" key="2">
    <source>
        <dbReference type="ARBA" id="ARBA00009903"/>
    </source>
</evidence>
<dbReference type="PROSITE" id="PS51285">
    <property type="entry name" value="AGC_KINASE_CTER"/>
    <property type="match status" value="1"/>
</dbReference>
<evidence type="ECO:0000256" key="6">
    <source>
        <dbReference type="ARBA" id="ARBA00022553"/>
    </source>
</evidence>
<sequence>MRSSTSPVPLPSAARLQPSPSRIKRLASNLCIRISLHPSSPPPLSISPSPSCLDSTSSSAAMSYLQLPSLPFHYPEDSRLLSPPPDKRRASTISDVSSVTIPMSSSYQNLLSPIWSTTKYYPDEMGGTPPNEKDTYLHVRPASAQSNVSSECICPPVLLSPVLSRPIRSLSTTSSPVPPHRQHGSDSESDIGSGHWRAAHAKRNITSSLAYGNRMTEGSSSRPNTPTISPILNRSTSGSRLALALQGMRSSGSGSMLLPGRISAPTGSNHLYRTNSDADRKKKRTRRRTMAPGMCSESSMESGTNWPSSSNLSFMRSCLGHSDPQISATSSTSSTPKFTKDVHNLSHSSSSARSTTARRSLNASTSPVTSLRSRSPAGRPVFPSRTTAPVAVNLRSTSCRNQSSLMAPVHDSRRWSLASLPSTSGYGTPGTEHGTGSNSAFSSQCSSSEHLHEMMECMRVGGHSGSHHAGAGHRFDSNESCPSEDTQLIAFRPRSRSLTSPVMFDTEFHVDVVNRNSVYKEKFPKAKAQMEDRLNAFVNANAPLSGSTSSDVGDNTAGNRKSMIFDVDPSIDRNLLRLIADGATRFLHHQIVEIASDCLARSKDDLITCSYFCEMSQRLDETLNEAQSKTSAESFAYLSKLVQQLLMIVSRPARLLECLEFDPNEFYELLEEAEGVVREQLGSGTAKVPDLPQYIISKLGLDRDPLLDTAEDEGKEVQKQEKSEEKIKCAEKQTITLHESVNPKAPCEDDFETIRLVSNGAYGAVYLVRHRETRQRFALKKMNKQTLVLRNQVEQVFAERDILTMTDNPFVVSFYGSFETKHHLCMLLEYVEGGDCASLLKSAGTLPLDLARLYVAETILAIDYLHSYGIVHRDIKPDNMLITSMGHIKLTDFGLSKIGLMNRTTLVAEGFDAVDTHQFKDKQLCGTPEYIAPEVILRQGYGKPVDWWALGVILYEFLIGIVPFYGDSPEDLFSKVISEEVEYPEGEEALPQEAEDLIRKLLEKNPNERLGTLNGAPQLISHAFFDPLDFTTLLRQKAEFVPQLDNEEDTSYFDTRSDRYNHEAESCGEDEASTPMFHSFSTASPRHSIASLDPTQLPQFVQHSTSPPHAATSSAAPVTATDRPRKTSSTATQSSEDHASMDLPESECPIPSAVLLRRRFSAQRQANLSTSSSGTTGLNTAGSSTDSSIDASNTSNVAVFSSVPSANESRRLEISVLISSEQS</sequence>
<comment type="caution">
    <text evidence="16">The sequence shown here is derived from an EMBL/GenBank/DDBJ whole genome shotgun (WGS) entry which is preliminary data.</text>
</comment>
<keyword evidence="10" id="KW-0067">ATP-binding</keyword>
<dbReference type="InterPro" id="IPR015022">
    <property type="entry name" value="MAST_pre-PK_dom"/>
</dbReference>
<feature type="region of interest" description="Disordered" evidence="13">
    <location>
        <begin position="214"/>
        <end position="234"/>
    </location>
</feature>
<evidence type="ECO:0000256" key="12">
    <source>
        <dbReference type="ARBA" id="ARBA00048679"/>
    </source>
</evidence>
<keyword evidence="9" id="KW-0418">Kinase</keyword>
<gene>
    <name evidence="16" type="ORF">WR25_21469</name>
</gene>
<dbReference type="EC" id="2.7.11.1" evidence="3"/>
<dbReference type="GO" id="GO:0000287">
    <property type="term" value="F:magnesium ion binding"/>
    <property type="evidence" value="ECO:0007669"/>
    <property type="project" value="InterPro"/>
</dbReference>
<evidence type="ECO:0000313" key="16">
    <source>
        <dbReference type="EMBL" id="PAV60219.1"/>
    </source>
</evidence>
<feature type="compositionally biased region" description="Polar residues" evidence="13">
    <location>
        <begin position="265"/>
        <end position="275"/>
    </location>
</feature>
<dbReference type="GO" id="GO:0004674">
    <property type="term" value="F:protein serine/threonine kinase activity"/>
    <property type="evidence" value="ECO:0007669"/>
    <property type="project" value="UniProtKB-KW"/>
</dbReference>
<dbReference type="FunFam" id="1.10.510.10:FF:000012">
    <property type="entry name" value="microtubule-associated serine/threonine-protein kinase 2 isoform X1"/>
    <property type="match status" value="1"/>
</dbReference>
<comment type="subcellular location">
    <subcellularLocation>
        <location evidence="1">Cytoplasm</location>
    </subcellularLocation>
</comment>
<dbReference type="AlphaFoldDB" id="A0A2A2JF73"/>
<evidence type="ECO:0000256" key="10">
    <source>
        <dbReference type="ARBA" id="ARBA00022840"/>
    </source>
</evidence>
<evidence type="ECO:0000313" key="17">
    <source>
        <dbReference type="Proteomes" id="UP000218231"/>
    </source>
</evidence>
<dbReference type="InterPro" id="IPR000719">
    <property type="entry name" value="Prot_kinase_dom"/>
</dbReference>
<name>A0A2A2JF73_9BILA</name>
<keyword evidence="8" id="KW-0547">Nucleotide-binding</keyword>
<feature type="region of interest" description="Disordered" evidence="13">
    <location>
        <begin position="420"/>
        <end position="444"/>
    </location>
</feature>
<keyword evidence="5" id="KW-0723">Serine/threonine-protein kinase</keyword>
<feature type="region of interest" description="Disordered" evidence="13">
    <location>
        <begin position="322"/>
        <end position="386"/>
    </location>
</feature>
<comment type="similarity">
    <text evidence="2">Belongs to the protein kinase superfamily. AGC Ser/Thr protein kinase family.</text>
</comment>
<dbReference type="OrthoDB" id="10070999at2759"/>
<feature type="compositionally biased region" description="Low complexity" evidence="13">
    <location>
        <begin position="1166"/>
        <end position="1185"/>
    </location>
</feature>
<dbReference type="GO" id="GO:0005737">
    <property type="term" value="C:cytoplasm"/>
    <property type="evidence" value="ECO:0007669"/>
    <property type="project" value="UniProtKB-SubCell"/>
</dbReference>
<dbReference type="InterPro" id="IPR011009">
    <property type="entry name" value="Kinase-like_dom_sf"/>
</dbReference>
<evidence type="ECO:0000256" key="13">
    <source>
        <dbReference type="SAM" id="MobiDB-lite"/>
    </source>
</evidence>
<evidence type="ECO:0000259" key="14">
    <source>
        <dbReference type="PROSITE" id="PS50011"/>
    </source>
</evidence>
<feature type="compositionally biased region" description="Low complexity" evidence="13">
    <location>
        <begin position="345"/>
        <end position="366"/>
    </location>
</feature>
<comment type="catalytic activity">
    <reaction evidence="11">
        <text>L-threonyl-[protein] + ATP = O-phospho-L-threonyl-[protein] + ADP + H(+)</text>
        <dbReference type="Rhea" id="RHEA:46608"/>
        <dbReference type="Rhea" id="RHEA-COMP:11060"/>
        <dbReference type="Rhea" id="RHEA-COMP:11605"/>
        <dbReference type="ChEBI" id="CHEBI:15378"/>
        <dbReference type="ChEBI" id="CHEBI:30013"/>
        <dbReference type="ChEBI" id="CHEBI:30616"/>
        <dbReference type="ChEBI" id="CHEBI:61977"/>
        <dbReference type="ChEBI" id="CHEBI:456216"/>
        <dbReference type="EC" id="2.7.11.1"/>
    </reaction>
</comment>
<dbReference type="InterPro" id="IPR000961">
    <property type="entry name" value="AGC-kinase_C"/>
</dbReference>
<feature type="region of interest" description="Disordered" evidence="13">
    <location>
        <begin position="169"/>
        <end position="195"/>
    </location>
</feature>